<comment type="subcellular location">
    <subcellularLocation>
        <location evidence="1">Cell outer membrane</location>
        <topology evidence="1">Multi-pass membrane protein</topology>
    </subcellularLocation>
</comment>
<dbReference type="Pfam" id="PF03349">
    <property type="entry name" value="Toluene_X"/>
    <property type="match status" value="1"/>
</dbReference>
<dbReference type="STRING" id="1168035.SAMN05444280_10678"/>
<evidence type="ECO:0000256" key="1">
    <source>
        <dbReference type="ARBA" id="ARBA00004571"/>
    </source>
</evidence>
<evidence type="ECO:0000256" key="6">
    <source>
        <dbReference type="ARBA" id="ARBA00023136"/>
    </source>
</evidence>
<keyword evidence="4" id="KW-0812">Transmembrane</keyword>
<sequence>MKRLTTLIAAIMLVPFFVQAQDLADALRYSEFQVQGTARAGAMGNAFGALGGDFTSVSINPAGLGLYRADELVLTPTFGQSKVESSYFGNTMNDSKYNFSLNNLSYVSAIQTGNQSETGLVNLNVGIGYNRVKDFNNNMLAGATNPDGSFLDYMADNATVGNWSDFYEQLAWDTYLLWKEDNSDVYWHDLDSEGANYGQSQRKSITKQGYMNEYSLALGMNFNHKLYLGASIGIVDVFYKETSELLEWDEQNRSEFFNEMQFDSYLRTSGTGYNGKIGVIFKPINEIRLGASVHTPTFYNLHDVFETSMYSNAADEEGVMGNFEAQSPYSEYDYDLESPLRATLSGAFVIAKKGLLSIDYEFVDYASANLRRGGDGYQFVDENDEISEVYRSVGNLRVGGELLATSSVSLRAGFEYYPSAYNENAFGVSQPNADVNTNIYSAGLGYRSGGFFFDLAYRYTDTGNYDSLYPAPPTDFYNMPEMAHFNTTKNNVRFTFGFKF</sequence>
<dbReference type="Proteomes" id="UP000184050">
    <property type="component" value="Unassembled WGS sequence"/>
</dbReference>
<evidence type="ECO:0000313" key="10">
    <source>
        <dbReference type="Proteomes" id="UP000184050"/>
    </source>
</evidence>
<feature type="signal peptide" evidence="8">
    <location>
        <begin position="1"/>
        <end position="20"/>
    </location>
</feature>
<keyword evidence="10" id="KW-1185">Reference proteome</keyword>
<evidence type="ECO:0000256" key="5">
    <source>
        <dbReference type="ARBA" id="ARBA00022729"/>
    </source>
</evidence>
<organism evidence="9 10">
    <name type="scientific">Tangfeifania diversioriginum</name>
    <dbReference type="NCBI Taxonomy" id="1168035"/>
    <lineage>
        <taxon>Bacteria</taxon>
        <taxon>Pseudomonadati</taxon>
        <taxon>Bacteroidota</taxon>
        <taxon>Bacteroidia</taxon>
        <taxon>Marinilabiliales</taxon>
        <taxon>Prolixibacteraceae</taxon>
        <taxon>Tangfeifania</taxon>
    </lineage>
</organism>
<evidence type="ECO:0000256" key="3">
    <source>
        <dbReference type="ARBA" id="ARBA00022452"/>
    </source>
</evidence>
<reference evidence="9 10" key="1">
    <citation type="submission" date="2016-11" db="EMBL/GenBank/DDBJ databases">
        <authorList>
            <person name="Jaros S."/>
            <person name="Januszkiewicz K."/>
            <person name="Wedrychowicz H."/>
        </authorList>
    </citation>
    <scope>NUCLEOTIDE SEQUENCE [LARGE SCALE GENOMIC DNA]</scope>
    <source>
        <strain evidence="9 10">DSM 27063</strain>
    </source>
</reference>
<comment type="similarity">
    <text evidence="2">Belongs to the OmpP1/FadL family.</text>
</comment>
<keyword evidence="3" id="KW-1134">Transmembrane beta strand</keyword>
<accession>A0A1M6E669</accession>
<evidence type="ECO:0000256" key="4">
    <source>
        <dbReference type="ARBA" id="ARBA00022692"/>
    </source>
</evidence>
<evidence type="ECO:0000313" key="9">
    <source>
        <dbReference type="EMBL" id="SHI80997.1"/>
    </source>
</evidence>
<dbReference type="GO" id="GO:0009279">
    <property type="term" value="C:cell outer membrane"/>
    <property type="evidence" value="ECO:0007669"/>
    <property type="project" value="UniProtKB-SubCell"/>
</dbReference>
<evidence type="ECO:0000256" key="2">
    <source>
        <dbReference type="ARBA" id="ARBA00008163"/>
    </source>
</evidence>
<feature type="chain" id="PRO_5009916964" evidence="8">
    <location>
        <begin position="21"/>
        <end position="500"/>
    </location>
</feature>
<dbReference type="SUPFAM" id="SSF56935">
    <property type="entry name" value="Porins"/>
    <property type="match status" value="1"/>
</dbReference>
<dbReference type="AlphaFoldDB" id="A0A1M6E669"/>
<evidence type="ECO:0000256" key="7">
    <source>
        <dbReference type="ARBA" id="ARBA00023237"/>
    </source>
</evidence>
<dbReference type="EMBL" id="FQZE01000006">
    <property type="protein sequence ID" value="SHI80997.1"/>
    <property type="molecule type" value="Genomic_DNA"/>
</dbReference>
<gene>
    <name evidence="9" type="ORF">SAMN05444280_10678</name>
</gene>
<protein>
    <submittedName>
        <fullName evidence="9">Outer membrane protein transport protein (OMPP1/FadL/TodX)</fullName>
    </submittedName>
</protein>
<dbReference type="Gene3D" id="2.40.160.60">
    <property type="entry name" value="Outer membrane protein transport protein (OMPP1/FadL/TodX)"/>
    <property type="match status" value="1"/>
</dbReference>
<keyword evidence="7" id="KW-0998">Cell outer membrane</keyword>
<dbReference type="InterPro" id="IPR005017">
    <property type="entry name" value="OMPP1/FadL/TodX"/>
</dbReference>
<proteinExistence type="inferred from homology"/>
<name>A0A1M6E669_9BACT</name>
<evidence type="ECO:0000256" key="8">
    <source>
        <dbReference type="SAM" id="SignalP"/>
    </source>
</evidence>
<keyword evidence="6" id="KW-0472">Membrane</keyword>
<dbReference type="OrthoDB" id="9765571at2"/>
<keyword evidence="5 8" id="KW-0732">Signal</keyword>
<dbReference type="RefSeq" id="WP_073166876.1">
    <property type="nucleotide sequence ID" value="NZ_FQZE01000006.1"/>
</dbReference>